<keyword evidence="1" id="KW-0175">Coiled coil</keyword>
<dbReference type="EMBL" id="MN044033">
    <property type="protein sequence ID" value="QDB71787.1"/>
    <property type="molecule type" value="Genomic_DNA"/>
</dbReference>
<evidence type="ECO:0000313" key="3">
    <source>
        <dbReference type="Proteomes" id="UP000320940"/>
    </source>
</evidence>
<proteinExistence type="predicted"/>
<evidence type="ECO:0008006" key="4">
    <source>
        <dbReference type="Google" id="ProtNLM"/>
    </source>
</evidence>
<name>A0A4Y5TQY1_9CAUD</name>
<sequence length="197" mass="21878">MAILKKLVAFIRAKLGTFVAKNTTIEDQYTEAANILIDKITQLRVSHVKSVNEEKRILALAIEKDKLAESKEKEIRRLLAENMNVETHAKLGLLYRRTAAALREKAAGYAAMREEIERKVVELDDARLDLAVKLEYIRETRSAADLGISSADDVIELASLAKVSVDDITMKVETFNGAEPGTTTTTADVQEYLASLK</sequence>
<gene>
    <name evidence="2" type="ORF">CPT_Marfa_132</name>
</gene>
<evidence type="ECO:0000313" key="2">
    <source>
        <dbReference type="EMBL" id="QDB71787.1"/>
    </source>
</evidence>
<evidence type="ECO:0000256" key="1">
    <source>
        <dbReference type="SAM" id="Coils"/>
    </source>
</evidence>
<keyword evidence="3" id="KW-1185">Reference proteome</keyword>
<dbReference type="Proteomes" id="UP000320940">
    <property type="component" value="Segment"/>
</dbReference>
<protein>
    <recommendedName>
        <fullName evidence="4">Shock protein A</fullName>
    </recommendedName>
</protein>
<accession>A0A4Y5TQY1</accession>
<feature type="coiled-coil region" evidence="1">
    <location>
        <begin position="68"/>
        <end position="129"/>
    </location>
</feature>
<reference evidence="3" key="1">
    <citation type="submission" date="2019-06" db="EMBL/GenBank/DDBJ databases">
        <title>Complete genome of the novel Klebsiella pneumoniae phage Marfa.</title>
        <authorList>
            <person name="Harb L."/>
            <person name="Boeckman J."/>
            <person name="Newkirk H."/>
            <person name="Liu M."/>
            <person name="Gill J."/>
            <person name="Ramsey J."/>
        </authorList>
    </citation>
    <scope>NUCLEOTIDE SEQUENCE [LARGE SCALE GENOMIC DNA]</scope>
</reference>
<organism evidence="2 3">
    <name type="scientific">Klebsiella phage Marfa</name>
    <dbReference type="NCBI Taxonomy" id="2587809"/>
    <lineage>
        <taxon>Viruses</taxon>
        <taxon>Duplodnaviria</taxon>
        <taxon>Heunggongvirae</taxon>
        <taxon>Uroviricota</taxon>
        <taxon>Caudoviricetes</taxon>
        <taxon>Marfavirus</taxon>
        <taxon>Marfavirus marfa</taxon>
    </lineage>
</organism>